<gene>
    <name evidence="4" type="ORF">CSSPTR1EN2_LOCUS6855</name>
</gene>
<dbReference type="SUPFAM" id="SSF51735">
    <property type="entry name" value="NAD(P)-binding Rossmann-fold domains"/>
    <property type="match status" value="1"/>
</dbReference>
<feature type="domain" description="Enoyl reductase (ER)" evidence="3">
    <location>
        <begin position="10"/>
        <end position="317"/>
    </location>
</feature>
<evidence type="ECO:0000256" key="1">
    <source>
        <dbReference type="ARBA" id="ARBA00022857"/>
    </source>
</evidence>
<dbReference type="SMART" id="SM00829">
    <property type="entry name" value="PKS_ER"/>
    <property type="match status" value="1"/>
</dbReference>
<dbReference type="InterPro" id="IPR020843">
    <property type="entry name" value="ER"/>
</dbReference>
<dbReference type="InterPro" id="IPR013149">
    <property type="entry name" value="ADH-like_C"/>
</dbReference>
<dbReference type="Pfam" id="PF00107">
    <property type="entry name" value="ADH_zinc_N"/>
    <property type="match status" value="1"/>
</dbReference>
<dbReference type="InterPro" id="IPR036291">
    <property type="entry name" value="NAD(P)-bd_dom_sf"/>
</dbReference>
<accession>A0ABP0TRQ2</accession>
<dbReference type="Gene3D" id="3.40.50.720">
    <property type="entry name" value="NAD(P)-binding Rossmann-like Domain"/>
    <property type="match status" value="1"/>
</dbReference>
<dbReference type="PANTHER" id="PTHR48106:SF8">
    <property type="entry name" value="OS02G0805600 PROTEIN"/>
    <property type="match status" value="1"/>
</dbReference>
<dbReference type="InterPro" id="IPR014189">
    <property type="entry name" value="Quinone_OxRdtase_PIG3"/>
</dbReference>
<dbReference type="CDD" id="cd05276">
    <property type="entry name" value="p53_inducible_oxidoreductase"/>
    <property type="match status" value="1"/>
</dbReference>
<keyword evidence="5" id="KW-1185">Reference proteome</keyword>
<evidence type="ECO:0000313" key="5">
    <source>
        <dbReference type="Proteomes" id="UP001497512"/>
    </source>
</evidence>
<dbReference type="InterPro" id="IPR013154">
    <property type="entry name" value="ADH-like_N"/>
</dbReference>
<dbReference type="Gene3D" id="3.90.180.10">
    <property type="entry name" value="Medium-chain alcohol dehydrogenases, catalytic domain"/>
    <property type="match status" value="1"/>
</dbReference>
<name>A0ABP0TRQ2_9BRYO</name>
<dbReference type="PANTHER" id="PTHR48106">
    <property type="entry name" value="QUINONE OXIDOREDUCTASE PIG3-RELATED"/>
    <property type="match status" value="1"/>
</dbReference>
<evidence type="ECO:0000313" key="4">
    <source>
        <dbReference type="EMBL" id="CAK9203376.1"/>
    </source>
</evidence>
<dbReference type="InterPro" id="IPR011032">
    <property type="entry name" value="GroES-like_sf"/>
</dbReference>
<dbReference type="SUPFAM" id="SSF50129">
    <property type="entry name" value="GroES-like"/>
    <property type="match status" value="1"/>
</dbReference>
<dbReference type="Pfam" id="PF08240">
    <property type="entry name" value="ADH_N"/>
    <property type="match status" value="1"/>
</dbReference>
<protein>
    <recommendedName>
        <fullName evidence="3">Enoyl reductase (ER) domain-containing protein</fullName>
    </recommendedName>
</protein>
<keyword evidence="2" id="KW-0560">Oxidoreductase</keyword>
<dbReference type="NCBIfam" id="TIGR02824">
    <property type="entry name" value="quinone_pig3"/>
    <property type="match status" value="1"/>
</dbReference>
<proteinExistence type="predicted"/>
<dbReference type="EMBL" id="OZ019906">
    <property type="protein sequence ID" value="CAK9203376.1"/>
    <property type="molecule type" value="Genomic_DNA"/>
</dbReference>
<dbReference type="Proteomes" id="UP001497512">
    <property type="component" value="Chromosome 14"/>
</dbReference>
<organism evidence="4 5">
    <name type="scientific">Sphagnum troendelagicum</name>
    <dbReference type="NCBI Taxonomy" id="128251"/>
    <lineage>
        <taxon>Eukaryota</taxon>
        <taxon>Viridiplantae</taxon>
        <taxon>Streptophyta</taxon>
        <taxon>Embryophyta</taxon>
        <taxon>Bryophyta</taxon>
        <taxon>Sphagnophytina</taxon>
        <taxon>Sphagnopsida</taxon>
        <taxon>Sphagnales</taxon>
        <taxon>Sphagnaceae</taxon>
        <taxon>Sphagnum</taxon>
    </lineage>
</organism>
<evidence type="ECO:0000259" key="3">
    <source>
        <dbReference type="SMART" id="SM00829"/>
    </source>
</evidence>
<evidence type="ECO:0000256" key="2">
    <source>
        <dbReference type="ARBA" id="ARBA00023002"/>
    </source>
</evidence>
<reference evidence="4" key="1">
    <citation type="submission" date="2024-02" db="EMBL/GenBank/DDBJ databases">
        <authorList>
            <consortium name="ELIXIR-Norway"/>
            <consortium name="Elixir Norway"/>
        </authorList>
    </citation>
    <scope>NUCLEOTIDE SEQUENCE</scope>
</reference>
<keyword evidence="1" id="KW-0521">NADP</keyword>
<sequence>MKAIVVSRYGEPELLEVREVEDPQAGEGEVLIKIVATALNKRENRTSPPPGASLYPGLECSGIIEAVGSGVSKWKVGDEVCALLGGGGHAEKVNVPAGQVFPIPKGVSLQDAAGIPEVACTVWSTIFMSVHLSKGETLLIHGGGSGIGTFAIQIAKAKDVKVFITAGNDERVKKCIELGAADGINYKTEDFVERVKALTGGKGVDVILDIVGAPYLNRNVEALAVGGRLFIIGLQEGATGDINLSLVLGKHLTVAGAGLRNRTAENKAQIVQEVLEHVWPEIEAGKVKIVIDEVFPLERAADAHCALESSHFGKILLTP</sequence>